<reference evidence="1 2" key="1">
    <citation type="submission" date="2013-04" db="EMBL/GenBank/DDBJ databases">
        <title>The Genome Sequence of Parabacteroides goldsteinii DSM 19448.</title>
        <authorList>
            <consortium name="The Broad Institute Genomics Platform"/>
            <person name="Earl A."/>
            <person name="Ward D."/>
            <person name="Feldgarden M."/>
            <person name="Gevers D."/>
            <person name="Martens E."/>
            <person name="Sakamoto M."/>
            <person name="Benno Y."/>
            <person name="Song Y."/>
            <person name="Liu C."/>
            <person name="Lee J."/>
            <person name="Bolanos M."/>
            <person name="Vaisanen M.L."/>
            <person name="Finegold S.M."/>
            <person name="Walker B."/>
            <person name="Young S."/>
            <person name="Zeng Q."/>
            <person name="Gargeya S."/>
            <person name="Fitzgerald M."/>
            <person name="Haas B."/>
            <person name="Abouelleil A."/>
            <person name="Allen A.W."/>
            <person name="Alvarado L."/>
            <person name="Arachchi H.M."/>
            <person name="Berlin A.M."/>
            <person name="Chapman S.B."/>
            <person name="Gainer-Dewar J."/>
            <person name="Goldberg J."/>
            <person name="Griggs A."/>
            <person name="Gujja S."/>
            <person name="Hansen M."/>
            <person name="Howarth C."/>
            <person name="Imamovic A."/>
            <person name="Ireland A."/>
            <person name="Larimer J."/>
            <person name="McCowan C."/>
            <person name="Murphy C."/>
            <person name="Pearson M."/>
            <person name="Poon T.W."/>
            <person name="Priest M."/>
            <person name="Roberts A."/>
            <person name="Saif S."/>
            <person name="Shea T."/>
            <person name="Sisk P."/>
            <person name="Sykes S."/>
            <person name="Wortman J."/>
            <person name="Nusbaum C."/>
            <person name="Birren B."/>
        </authorList>
    </citation>
    <scope>NUCLEOTIDE SEQUENCE [LARGE SCALE GENOMIC DNA]</scope>
    <source>
        <strain evidence="1 2">DSM 19448</strain>
    </source>
</reference>
<dbReference type="STRING" id="927665.HMPREF1535_04885"/>
<protein>
    <recommendedName>
        <fullName evidence="3">DUF4250 domain-containing protein</fullName>
    </recommendedName>
</protein>
<proteinExistence type="predicted"/>
<name>A0A0F5IJ99_9BACT</name>
<evidence type="ECO:0000313" key="1">
    <source>
        <dbReference type="EMBL" id="KKB45601.1"/>
    </source>
</evidence>
<dbReference type="RefSeq" id="WP_010800257.1">
    <property type="nucleotide sequence ID" value="NZ_KQ033914.1"/>
</dbReference>
<sequence length="58" mass="6813">MKLPEDPTMLFSVVNMKLRDKYASLDELCRKMDVDKDMLVHKLAVAGFEYSAENNKFW</sequence>
<dbReference type="InterPro" id="IPR025346">
    <property type="entry name" value="DUF4250"/>
</dbReference>
<gene>
    <name evidence="1" type="ORF">HMPREF1535_04885</name>
</gene>
<evidence type="ECO:0000313" key="2">
    <source>
        <dbReference type="Proteomes" id="UP000033047"/>
    </source>
</evidence>
<dbReference type="Proteomes" id="UP000033047">
    <property type="component" value="Unassembled WGS sequence"/>
</dbReference>
<evidence type="ECO:0008006" key="3">
    <source>
        <dbReference type="Google" id="ProtNLM"/>
    </source>
</evidence>
<dbReference type="HOGENOM" id="CLU_182788_0_1_10"/>
<organism evidence="1 2">
    <name type="scientific">Parabacteroides goldsteinii DSM 19448 = WAL 12034</name>
    <dbReference type="NCBI Taxonomy" id="927665"/>
    <lineage>
        <taxon>Bacteria</taxon>
        <taxon>Pseudomonadati</taxon>
        <taxon>Bacteroidota</taxon>
        <taxon>Bacteroidia</taxon>
        <taxon>Bacteroidales</taxon>
        <taxon>Tannerellaceae</taxon>
        <taxon>Parabacteroides</taxon>
    </lineage>
</organism>
<dbReference type="PATRIC" id="fig|927665.4.peg.5010"/>
<dbReference type="AlphaFoldDB" id="A0A0F5IJ99"/>
<dbReference type="Pfam" id="PF14056">
    <property type="entry name" value="DUF4250"/>
    <property type="match status" value="1"/>
</dbReference>
<dbReference type="EMBL" id="AQHV01000028">
    <property type="protein sequence ID" value="KKB45601.1"/>
    <property type="molecule type" value="Genomic_DNA"/>
</dbReference>
<comment type="caution">
    <text evidence="1">The sequence shown here is derived from an EMBL/GenBank/DDBJ whole genome shotgun (WGS) entry which is preliminary data.</text>
</comment>
<accession>A0A0F5IJ99</accession>
<dbReference type="GeneID" id="69979008"/>